<keyword evidence="5" id="KW-0479">Metal-binding</keyword>
<dbReference type="PANTHER" id="PTHR47707">
    <property type="entry name" value="8-OXO-DGTP DIPHOSPHATASE"/>
    <property type="match status" value="1"/>
</dbReference>
<dbReference type="Pfam" id="PF00293">
    <property type="entry name" value="NUDIX"/>
    <property type="match status" value="1"/>
</dbReference>
<dbReference type="InterPro" id="IPR015797">
    <property type="entry name" value="NUDIX_hydrolase-like_dom_sf"/>
</dbReference>
<comment type="catalytic activity">
    <reaction evidence="10">
        <text>8-oxo-dGTP + H2O = 8-oxo-dGMP + diphosphate + H(+)</text>
        <dbReference type="Rhea" id="RHEA:31575"/>
        <dbReference type="ChEBI" id="CHEBI:15377"/>
        <dbReference type="ChEBI" id="CHEBI:15378"/>
        <dbReference type="ChEBI" id="CHEBI:33019"/>
        <dbReference type="ChEBI" id="CHEBI:63224"/>
        <dbReference type="ChEBI" id="CHEBI:77896"/>
        <dbReference type="EC" id="3.6.1.55"/>
    </reaction>
</comment>
<evidence type="ECO:0000256" key="4">
    <source>
        <dbReference type="ARBA" id="ARBA00022705"/>
    </source>
</evidence>
<dbReference type="Proteomes" id="UP000531594">
    <property type="component" value="Unassembled WGS sequence"/>
</dbReference>
<keyword evidence="9" id="KW-0234">DNA repair</keyword>
<dbReference type="GO" id="GO:0006281">
    <property type="term" value="P:DNA repair"/>
    <property type="evidence" value="ECO:0007669"/>
    <property type="project" value="UniProtKB-KW"/>
</dbReference>
<keyword evidence="6" id="KW-0227">DNA damage</keyword>
<evidence type="ECO:0000259" key="12">
    <source>
        <dbReference type="PROSITE" id="PS51462"/>
    </source>
</evidence>
<evidence type="ECO:0000256" key="9">
    <source>
        <dbReference type="ARBA" id="ARBA00023204"/>
    </source>
</evidence>
<comment type="caution">
    <text evidence="13">The sequence shown here is derived from an EMBL/GenBank/DDBJ whole genome shotgun (WGS) entry which is preliminary data.</text>
</comment>
<evidence type="ECO:0000256" key="1">
    <source>
        <dbReference type="ARBA" id="ARBA00001946"/>
    </source>
</evidence>
<keyword evidence="7 13" id="KW-0378">Hydrolase</keyword>
<dbReference type="GO" id="GO:0035539">
    <property type="term" value="F:8-oxo-7,8-dihydrodeoxyguanosine triphosphate pyrophosphatase activity"/>
    <property type="evidence" value="ECO:0007669"/>
    <property type="project" value="UniProtKB-EC"/>
</dbReference>
<accession>A0A7X0LY53</accession>
<dbReference type="GO" id="GO:0008413">
    <property type="term" value="F:8-oxo-7,8-dihydroguanosine triphosphate pyrophosphatase activity"/>
    <property type="evidence" value="ECO:0007669"/>
    <property type="project" value="TreeGrafter"/>
</dbReference>
<comment type="similarity">
    <text evidence="2">Belongs to the Nudix hydrolase family.</text>
</comment>
<dbReference type="RefSeq" id="WP_184528830.1">
    <property type="nucleotide sequence ID" value="NZ_JACHGK010000017.1"/>
</dbReference>
<keyword evidence="4" id="KW-0235">DNA replication</keyword>
<dbReference type="EC" id="3.6.1.55" evidence="11"/>
<keyword evidence="8" id="KW-0460">Magnesium</keyword>
<evidence type="ECO:0000313" key="13">
    <source>
        <dbReference type="EMBL" id="MBB6447147.1"/>
    </source>
</evidence>
<dbReference type="SUPFAM" id="SSF55811">
    <property type="entry name" value="Nudix"/>
    <property type="match status" value="1"/>
</dbReference>
<evidence type="ECO:0000256" key="6">
    <source>
        <dbReference type="ARBA" id="ARBA00022763"/>
    </source>
</evidence>
<evidence type="ECO:0000256" key="11">
    <source>
        <dbReference type="ARBA" id="ARBA00038905"/>
    </source>
</evidence>
<dbReference type="PROSITE" id="PS51462">
    <property type="entry name" value="NUDIX"/>
    <property type="match status" value="1"/>
</dbReference>
<dbReference type="CDD" id="cd03425">
    <property type="entry name" value="NUDIX_MutT_NudA_like"/>
    <property type="match status" value="1"/>
</dbReference>
<dbReference type="GO" id="GO:0044716">
    <property type="term" value="F:8-oxo-GDP phosphatase activity"/>
    <property type="evidence" value="ECO:0007669"/>
    <property type="project" value="TreeGrafter"/>
</dbReference>
<evidence type="ECO:0000256" key="8">
    <source>
        <dbReference type="ARBA" id="ARBA00022842"/>
    </source>
</evidence>
<dbReference type="PRINTS" id="PR00502">
    <property type="entry name" value="NUDIXFAMILY"/>
</dbReference>
<proteinExistence type="inferred from homology"/>
<dbReference type="GO" id="GO:0046872">
    <property type="term" value="F:metal ion binding"/>
    <property type="evidence" value="ECO:0007669"/>
    <property type="project" value="UniProtKB-KW"/>
</dbReference>
<dbReference type="InterPro" id="IPR000086">
    <property type="entry name" value="NUDIX_hydrolase_dom"/>
</dbReference>
<evidence type="ECO:0000256" key="5">
    <source>
        <dbReference type="ARBA" id="ARBA00022723"/>
    </source>
</evidence>
<sequence>MKKDIYVVGAVIIEDGKILCAQRGPTKSLPYKWEFPGGKIEEGESPQEALRREIKEEMRCQIEIGEQMEHTVYEYDFGIVHLTTFSCKLKEEKPLLTEHASIKWLLPGELKSLDWAPADIPTINKLDMAKNS</sequence>
<evidence type="ECO:0000256" key="7">
    <source>
        <dbReference type="ARBA" id="ARBA00022801"/>
    </source>
</evidence>
<comment type="cofactor">
    <cofactor evidence="1">
        <name>Mg(2+)</name>
        <dbReference type="ChEBI" id="CHEBI:18420"/>
    </cofactor>
</comment>
<dbReference type="PANTHER" id="PTHR47707:SF1">
    <property type="entry name" value="NUDIX HYDROLASE FAMILY PROTEIN"/>
    <property type="match status" value="1"/>
</dbReference>
<name>A0A7X0LY53_9BACI</name>
<feature type="domain" description="Nudix hydrolase" evidence="12">
    <location>
        <begin position="3"/>
        <end position="127"/>
    </location>
</feature>
<reference evidence="13 14" key="1">
    <citation type="submission" date="2020-08" db="EMBL/GenBank/DDBJ databases">
        <title>Genomic Encyclopedia of Type Strains, Phase IV (KMG-IV): sequencing the most valuable type-strain genomes for metagenomic binning, comparative biology and taxonomic classification.</title>
        <authorList>
            <person name="Goeker M."/>
        </authorList>
    </citation>
    <scope>NUCLEOTIDE SEQUENCE [LARGE SCALE GENOMIC DNA]</scope>
    <source>
        <strain evidence="13 14">DSM 5391</strain>
    </source>
</reference>
<dbReference type="InterPro" id="IPR047127">
    <property type="entry name" value="MutT-like"/>
</dbReference>
<dbReference type="Gene3D" id="3.90.79.10">
    <property type="entry name" value="Nucleoside Triphosphate Pyrophosphohydrolase"/>
    <property type="match status" value="1"/>
</dbReference>
<gene>
    <name evidence="13" type="ORF">HNR53_003826</name>
</gene>
<dbReference type="GO" id="GO:0044715">
    <property type="term" value="F:8-oxo-dGDP phosphatase activity"/>
    <property type="evidence" value="ECO:0007669"/>
    <property type="project" value="TreeGrafter"/>
</dbReference>
<dbReference type="GO" id="GO:0006260">
    <property type="term" value="P:DNA replication"/>
    <property type="evidence" value="ECO:0007669"/>
    <property type="project" value="UniProtKB-KW"/>
</dbReference>
<evidence type="ECO:0000256" key="3">
    <source>
        <dbReference type="ARBA" id="ARBA00022457"/>
    </source>
</evidence>
<keyword evidence="3" id="KW-0515">Mutator protein</keyword>
<dbReference type="InterPro" id="IPR020476">
    <property type="entry name" value="Nudix_hydrolase"/>
</dbReference>
<protein>
    <recommendedName>
        <fullName evidence="11">8-oxo-dGTP diphosphatase</fullName>
        <ecNumber evidence="11">3.6.1.55</ecNumber>
    </recommendedName>
</protein>
<evidence type="ECO:0000313" key="14">
    <source>
        <dbReference type="Proteomes" id="UP000531594"/>
    </source>
</evidence>
<evidence type="ECO:0000256" key="2">
    <source>
        <dbReference type="ARBA" id="ARBA00005582"/>
    </source>
</evidence>
<dbReference type="EMBL" id="JACHGK010000017">
    <property type="protein sequence ID" value="MBB6447147.1"/>
    <property type="molecule type" value="Genomic_DNA"/>
</dbReference>
<keyword evidence="14" id="KW-1185">Reference proteome</keyword>
<evidence type="ECO:0000256" key="10">
    <source>
        <dbReference type="ARBA" id="ARBA00035861"/>
    </source>
</evidence>
<dbReference type="AlphaFoldDB" id="A0A7X0LY53"/>
<organism evidence="13 14">
    <name type="scientific">Bacillus benzoevorans</name>
    <dbReference type="NCBI Taxonomy" id="1456"/>
    <lineage>
        <taxon>Bacteria</taxon>
        <taxon>Bacillati</taxon>
        <taxon>Bacillota</taxon>
        <taxon>Bacilli</taxon>
        <taxon>Bacillales</taxon>
        <taxon>Bacillaceae</taxon>
        <taxon>Bacillus</taxon>
    </lineage>
</organism>